<dbReference type="OrthoDB" id="9778628at2"/>
<feature type="domain" description="Histidine kinase" evidence="9">
    <location>
        <begin position="168"/>
        <end position="404"/>
    </location>
</feature>
<dbReference type="Pfam" id="PF00072">
    <property type="entry name" value="Response_reg"/>
    <property type="match status" value="1"/>
</dbReference>
<dbReference type="SMART" id="SM00387">
    <property type="entry name" value="HATPase_c"/>
    <property type="match status" value="1"/>
</dbReference>
<dbReference type="InterPro" id="IPR001789">
    <property type="entry name" value="Sig_transdc_resp-reg_receiver"/>
</dbReference>
<dbReference type="InterPro" id="IPR036890">
    <property type="entry name" value="HATPase_C_sf"/>
</dbReference>
<dbReference type="EMBL" id="AUZM01000010">
    <property type="protein sequence ID" value="ERT08472.1"/>
    <property type="molecule type" value="Genomic_DNA"/>
</dbReference>
<evidence type="ECO:0000259" key="10">
    <source>
        <dbReference type="PROSITE" id="PS50110"/>
    </source>
</evidence>
<dbReference type="RefSeq" id="WP_023065296.1">
    <property type="nucleotide sequence ID" value="NZ_AUZM01000010.1"/>
</dbReference>
<feature type="domain" description="Response regulatory" evidence="10">
    <location>
        <begin position="7"/>
        <end position="124"/>
    </location>
</feature>
<evidence type="ECO:0000256" key="8">
    <source>
        <dbReference type="SAM" id="Coils"/>
    </source>
</evidence>
<dbReference type="PROSITE" id="PS50109">
    <property type="entry name" value="HIS_KIN"/>
    <property type="match status" value="1"/>
</dbReference>
<comment type="caution">
    <text evidence="11">The sequence shown here is derived from an EMBL/GenBank/DDBJ whole genome shotgun (WGS) entry which is preliminary data.</text>
</comment>
<keyword evidence="3 7" id="KW-0597">Phosphoprotein</keyword>
<keyword evidence="8" id="KW-0175">Coiled coil</keyword>
<dbReference type="InterPro" id="IPR003661">
    <property type="entry name" value="HisK_dim/P_dom"/>
</dbReference>
<evidence type="ECO:0000256" key="5">
    <source>
        <dbReference type="ARBA" id="ARBA00022777"/>
    </source>
</evidence>
<dbReference type="CDD" id="cd00156">
    <property type="entry name" value="REC"/>
    <property type="match status" value="1"/>
</dbReference>
<dbReference type="Gene3D" id="1.10.287.130">
    <property type="match status" value="1"/>
</dbReference>
<dbReference type="InterPro" id="IPR003594">
    <property type="entry name" value="HATPase_dom"/>
</dbReference>
<proteinExistence type="predicted"/>
<dbReference type="Pfam" id="PF02518">
    <property type="entry name" value="HATPase_c"/>
    <property type="match status" value="1"/>
</dbReference>
<keyword evidence="5" id="KW-0418">Kinase</keyword>
<dbReference type="InterPro" id="IPR036097">
    <property type="entry name" value="HisK_dim/P_sf"/>
</dbReference>
<evidence type="ECO:0000259" key="9">
    <source>
        <dbReference type="PROSITE" id="PS50109"/>
    </source>
</evidence>
<dbReference type="PROSITE" id="PS50110">
    <property type="entry name" value="RESPONSE_REGULATORY"/>
    <property type="match status" value="1"/>
</dbReference>
<dbReference type="SMART" id="SM00448">
    <property type="entry name" value="REC"/>
    <property type="match status" value="1"/>
</dbReference>
<dbReference type="PANTHER" id="PTHR42878:SF15">
    <property type="entry name" value="BACTERIOPHYTOCHROME"/>
    <property type="match status" value="1"/>
</dbReference>
<dbReference type="PRINTS" id="PR00344">
    <property type="entry name" value="BCTRLSENSOR"/>
</dbReference>
<dbReference type="Proteomes" id="UP000017127">
    <property type="component" value="Unassembled WGS sequence"/>
</dbReference>
<evidence type="ECO:0000256" key="6">
    <source>
        <dbReference type="ARBA" id="ARBA00023012"/>
    </source>
</evidence>
<dbReference type="Gene3D" id="3.40.50.2300">
    <property type="match status" value="1"/>
</dbReference>
<dbReference type="InterPro" id="IPR050351">
    <property type="entry name" value="BphY/WalK/GraS-like"/>
</dbReference>
<dbReference type="InterPro" id="IPR011006">
    <property type="entry name" value="CheY-like_superfamily"/>
</dbReference>
<dbReference type="FunFam" id="3.30.565.10:FF:000006">
    <property type="entry name" value="Sensor histidine kinase WalK"/>
    <property type="match status" value="1"/>
</dbReference>
<dbReference type="EC" id="2.7.13.3" evidence="2"/>
<protein>
    <recommendedName>
        <fullName evidence="2">histidine kinase</fullName>
        <ecNumber evidence="2">2.7.13.3</ecNumber>
    </recommendedName>
</protein>
<keyword evidence="12" id="KW-1185">Reference proteome</keyword>
<dbReference type="AlphaFoldDB" id="U7QMJ0"/>
<organism evidence="11 12">
    <name type="scientific">Lyngbya aestuarii BL J</name>
    <dbReference type="NCBI Taxonomy" id="1348334"/>
    <lineage>
        <taxon>Bacteria</taxon>
        <taxon>Bacillati</taxon>
        <taxon>Cyanobacteriota</taxon>
        <taxon>Cyanophyceae</taxon>
        <taxon>Oscillatoriophycideae</taxon>
        <taxon>Oscillatoriales</taxon>
        <taxon>Microcoleaceae</taxon>
        <taxon>Lyngbya</taxon>
    </lineage>
</organism>
<dbReference type="PANTHER" id="PTHR42878">
    <property type="entry name" value="TWO-COMPONENT HISTIDINE KINASE"/>
    <property type="match status" value="1"/>
</dbReference>
<dbReference type="GO" id="GO:0007234">
    <property type="term" value="P:osmosensory signaling via phosphorelay pathway"/>
    <property type="evidence" value="ECO:0007669"/>
    <property type="project" value="TreeGrafter"/>
</dbReference>
<keyword evidence="6" id="KW-0902">Two-component regulatory system</keyword>
<dbReference type="SUPFAM" id="SSF55874">
    <property type="entry name" value="ATPase domain of HSP90 chaperone/DNA topoisomerase II/histidine kinase"/>
    <property type="match status" value="1"/>
</dbReference>
<evidence type="ECO:0000256" key="2">
    <source>
        <dbReference type="ARBA" id="ARBA00012438"/>
    </source>
</evidence>
<accession>U7QMJ0</accession>
<comment type="catalytic activity">
    <reaction evidence="1">
        <text>ATP + protein L-histidine = ADP + protein N-phospho-L-histidine.</text>
        <dbReference type="EC" id="2.7.13.3"/>
    </reaction>
</comment>
<evidence type="ECO:0000256" key="7">
    <source>
        <dbReference type="PROSITE-ProRule" id="PRU00169"/>
    </source>
</evidence>
<evidence type="ECO:0000256" key="1">
    <source>
        <dbReference type="ARBA" id="ARBA00000085"/>
    </source>
</evidence>
<dbReference type="Gene3D" id="3.30.565.10">
    <property type="entry name" value="Histidine kinase-like ATPase, C-terminal domain"/>
    <property type="match status" value="1"/>
</dbReference>
<name>U7QMJ0_9CYAN</name>
<dbReference type="Pfam" id="PF00512">
    <property type="entry name" value="HisKA"/>
    <property type="match status" value="1"/>
</dbReference>
<dbReference type="InterPro" id="IPR004358">
    <property type="entry name" value="Sig_transdc_His_kin-like_C"/>
</dbReference>
<dbReference type="GO" id="GO:0000155">
    <property type="term" value="F:phosphorelay sensor kinase activity"/>
    <property type="evidence" value="ECO:0007669"/>
    <property type="project" value="InterPro"/>
</dbReference>
<evidence type="ECO:0000313" key="11">
    <source>
        <dbReference type="EMBL" id="ERT08472.1"/>
    </source>
</evidence>
<dbReference type="GO" id="GO:0030295">
    <property type="term" value="F:protein kinase activator activity"/>
    <property type="evidence" value="ECO:0007669"/>
    <property type="project" value="TreeGrafter"/>
</dbReference>
<dbReference type="SUPFAM" id="SSF47384">
    <property type="entry name" value="Homodimeric domain of signal transducing histidine kinase"/>
    <property type="match status" value="1"/>
</dbReference>
<dbReference type="SUPFAM" id="SSF52172">
    <property type="entry name" value="CheY-like"/>
    <property type="match status" value="1"/>
</dbReference>
<evidence type="ECO:0000313" key="12">
    <source>
        <dbReference type="Proteomes" id="UP000017127"/>
    </source>
</evidence>
<dbReference type="SMART" id="SM00388">
    <property type="entry name" value="HisKA"/>
    <property type="match status" value="1"/>
</dbReference>
<dbReference type="InterPro" id="IPR005467">
    <property type="entry name" value="His_kinase_dom"/>
</dbReference>
<keyword evidence="4" id="KW-0808">Transferase</keyword>
<sequence length="404" mass="46303">MSQELIKVLLVEDNPGDAFLIQESLKKRRKTQFKVTQVERLKDAFSCLESDQFDLVLLDLFLLDSQGLNTFTEISLKANHLPIVVLTGLNDEEMAIQAVRLGAQDYLKKELAMGEVLIYSLCYAIERKRTQEQLKQQKIQLETTNAELQKRTKQLEILNDELETFSYTVSHDLRSPLLSIDGFSFFLEKEFSEQLNTQGKSYLKRIRQAVSRMDKLIINLLELSRVQQIEMCITEVNLSEIVKTIFKELKQQDTQRKVEFKIAPNITVQGNKQLLKIALENLISNAWKYTAQEEVATIEFGVLSTSEQNIDSHLEIEQNQLNSEIDLSPILPTPIYFVRDNGVGFDMYQADKLFTPFQRLHSSGEFPGTGIGLATVQRIIHRHQGKIWAKSTQGKGATFYFTLS</sequence>
<dbReference type="GO" id="GO:0000156">
    <property type="term" value="F:phosphorelay response regulator activity"/>
    <property type="evidence" value="ECO:0007669"/>
    <property type="project" value="TreeGrafter"/>
</dbReference>
<evidence type="ECO:0000256" key="4">
    <source>
        <dbReference type="ARBA" id="ARBA00022679"/>
    </source>
</evidence>
<gene>
    <name evidence="11" type="ORF">M595_1553</name>
</gene>
<evidence type="ECO:0000256" key="3">
    <source>
        <dbReference type="ARBA" id="ARBA00022553"/>
    </source>
</evidence>
<feature type="coiled-coil region" evidence="8">
    <location>
        <begin position="127"/>
        <end position="161"/>
    </location>
</feature>
<feature type="modified residue" description="4-aspartylphosphate" evidence="7">
    <location>
        <position position="59"/>
    </location>
</feature>
<dbReference type="CDD" id="cd00082">
    <property type="entry name" value="HisKA"/>
    <property type="match status" value="1"/>
</dbReference>
<reference evidence="11 12" key="1">
    <citation type="journal article" date="2013" name="Front. Microbiol.">
        <title>Comparative genomic analyses of the cyanobacterium, Lyngbya aestuarii BL J, a powerful hydrogen producer.</title>
        <authorList>
            <person name="Kothari A."/>
            <person name="Vaughn M."/>
            <person name="Garcia-Pichel F."/>
        </authorList>
    </citation>
    <scope>NUCLEOTIDE SEQUENCE [LARGE SCALE GENOMIC DNA]</scope>
    <source>
        <strain evidence="11 12">BL J</strain>
    </source>
</reference>